<feature type="region of interest" description="Disordered" evidence="1">
    <location>
        <begin position="177"/>
        <end position="199"/>
    </location>
</feature>
<feature type="transmembrane region" description="Helical" evidence="2">
    <location>
        <begin position="69"/>
        <end position="95"/>
    </location>
</feature>
<keyword evidence="2" id="KW-0472">Membrane</keyword>
<evidence type="ECO:0000313" key="3">
    <source>
        <dbReference type="EMBL" id="KAF2672706.1"/>
    </source>
</evidence>
<gene>
    <name evidence="3" type="ORF">BT63DRAFT_420929</name>
</gene>
<evidence type="ECO:0000256" key="1">
    <source>
        <dbReference type="SAM" id="MobiDB-lite"/>
    </source>
</evidence>
<dbReference type="AlphaFoldDB" id="A0A6A6ULZ8"/>
<feature type="compositionally biased region" description="Polar residues" evidence="1">
    <location>
        <begin position="17"/>
        <end position="30"/>
    </location>
</feature>
<feature type="compositionally biased region" description="Basic and acidic residues" evidence="1">
    <location>
        <begin position="98"/>
        <end position="109"/>
    </location>
</feature>
<evidence type="ECO:0000313" key="4">
    <source>
        <dbReference type="Proteomes" id="UP000799302"/>
    </source>
</evidence>
<reference evidence="3" key="1">
    <citation type="journal article" date="2020" name="Stud. Mycol.">
        <title>101 Dothideomycetes genomes: a test case for predicting lifestyles and emergence of pathogens.</title>
        <authorList>
            <person name="Haridas S."/>
            <person name="Albert R."/>
            <person name="Binder M."/>
            <person name="Bloem J."/>
            <person name="Labutti K."/>
            <person name="Salamov A."/>
            <person name="Andreopoulos B."/>
            <person name="Baker S."/>
            <person name="Barry K."/>
            <person name="Bills G."/>
            <person name="Bluhm B."/>
            <person name="Cannon C."/>
            <person name="Castanera R."/>
            <person name="Culley D."/>
            <person name="Daum C."/>
            <person name="Ezra D."/>
            <person name="Gonzalez J."/>
            <person name="Henrissat B."/>
            <person name="Kuo A."/>
            <person name="Liang C."/>
            <person name="Lipzen A."/>
            <person name="Lutzoni F."/>
            <person name="Magnuson J."/>
            <person name="Mondo S."/>
            <person name="Nolan M."/>
            <person name="Ohm R."/>
            <person name="Pangilinan J."/>
            <person name="Park H.-J."/>
            <person name="Ramirez L."/>
            <person name="Alfaro M."/>
            <person name="Sun H."/>
            <person name="Tritt A."/>
            <person name="Yoshinaga Y."/>
            <person name="Zwiers L.-H."/>
            <person name="Turgeon B."/>
            <person name="Goodwin S."/>
            <person name="Spatafora J."/>
            <person name="Crous P."/>
            <person name="Grigoriev I."/>
        </authorList>
    </citation>
    <scope>NUCLEOTIDE SEQUENCE</scope>
    <source>
        <strain evidence="3">CBS 115976</strain>
    </source>
</reference>
<accession>A0A6A6ULZ8</accession>
<proteinExistence type="predicted"/>
<keyword evidence="4" id="KW-1185">Reference proteome</keyword>
<protein>
    <submittedName>
        <fullName evidence="3">Uncharacterized protein</fullName>
    </submittedName>
</protein>
<evidence type="ECO:0000256" key="2">
    <source>
        <dbReference type="SAM" id="Phobius"/>
    </source>
</evidence>
<keyword evidence="2" id="KW-0812">Transmembrane</keyword>
<feature type="region of interest" description="Disordered" evidence="1">
    <location>
        <begin position="98"/>
        <end position="132"/>
    </location>
</feature>
<feature type="compositionally biased region" description="Polar residues" evidence="1">
    <location>
        <begin position="39"/>
        <end position="50"/>
    </location>
</feature>
<dbReference type="EMBL" id="MU004231">
    <property type="protein sequence ID" value="KAF2672706.1"/>
    <property type="molecule type" value="Genomic_DNA"/>
</dbReference>
<name>A0A6A6ULZ8_9PEZI</name>
<dbReference type="Proteomes" id="UP000799302">
    <property type="component" value="Unassembled WGS sequence"/>
</dbReference>
<organism evidence="3 4">
    <name type="scientific">Microthyrium microscopicum</name>
    <dbReference type="NCBI Taxonomy" id="703497"/>
    <lineage>
        <taxon>Eukaryota</taxon>
        <taxon>Fungi</taxon>
        <taxon>Dikarya</taxon>
        <taxon>Ascomycota</taxon>
        <taxon>Pezizomycotina</taxon>
        <taxon>Dothideomycetes</taxon>
        <taxon>Dothideomycetes incertae sedis</taxon>
        <taxon>Microthyriales</taxon>
        <taxon>Microthyriaceae</taxon>
        <taxon>Microthyrium</taxon>
    </lineage>
</organism>
<sequence>MPPVHGHGSTNHHAHRTPTSEIQSTSTMGPRSSWKREVGSTTSANNSGPSTEDGAIAAGTTDQGSVAPLVIVIFQFIFFVFFFFWCVFRFMYMALKHPSEEKKKSKPPDLEAQATITKRTEPDIPVRAGPSQHSITTVASNATRDPTGKHGFIQIGRDPSVVTNRKGHERRLDTVEERAYSKSSSVHLPLNRPDPQTSRWNFHHNRYTRDEPEQLTTLTSAVYQPRAVLPVRQLLPAATSSNSQGRFREEFEMTSFKSQDDAMSTNGTVSTRGKQRAHAFYMLTEGPAPDPQNVPKDWKKIIQERIWTS</sequence>
<keyword evidence="2" id="KW-1133">Transmembrane helix</keyword>
<feature type="region of interest" description="Disordered" evidence="1">
    <location>
        <begin position="1"/>
        <end position="56"/>
    </location>
</feature>